<sequence>MVYPMLHLACKGSMLKPESVQTQTINPELLLTMPKNYRIQKKCDYAFYFDEDTWQVSDLHDTLTCAGAGNVLSQTTDLNTKRRLLFSRLEVKHETW</sequence>
<accession>A0A5N6SW06</accession>
<dbReference type="Pfam" id="PF20516">
    <property type="entry name" value="PDDEXK_12"/>
    <property type="match status" value="1"/>
</dbReference>
<dbReference type="OrthoDB" id="4161186at2759"/>
<evidence type="ECO:0000259" key="1">
    <source>
        <dbReference type="Pfam" id="PF20516"/>
    </source>
</evidence>
<dbReference type="Proteomes" id="UP000325672">
    <property type="component" value="Unassembled WGS sequence"/>
</dbReference>
<dbReference type="EMBL" id="ML743574">
    <property type="protein sequence ID" value="KAE8137961.1"/>
    <property type="molecule type" value="Genomic_DNA"/>
</dbReference>
<feature type="domain" description="PD-(D/E)XK nuclease-like" evidence="1">
    <location>
        <begin position="2"/>
        <end position="94"/>
    </location>
</feature>
<evidence type="ECO:0000313" key="3">
    <source>
        <dbReference type="Proteomes" id="UP000325672"/>
    </source>
</evidence>
<reference evidence="2 3" key="1">
    <citation type="submission" date="2019-04" db="EMBL/GenBank/DDBJ databases">
        <title>Friends and foes A comparative genomics study of 23 Aspergillus species from section Flavi.</title>
        <authorList>
            <consortium name="DOE Joint Genome Institute"/>
            <person name="Kjaerbolling I."/>
            <person name="Vesth T."/>
            <person name="Frisvad J.C."/>
            <person name="Nybo J.L."/>
            <person name="Theobald S."/>
            <person name="Kildgaard S."/>
            <person name="Isbrandt T."/>
            <person name="Kuo A."/>
            <person name="Sato A."/>
            <person name="Lyhne E.K."/>
            <person name="Kogle M.E."/>
            <person name="Wiebenga A."/>
            <person name="Kun R.S."/>
            <person name="Lubbers R.J."/>
            <person name="Makela M.R."/>
            <person name="Barry K."/>
            <person name="Chovatia M."/>
            <person name="Clum A."/>
            <person name="Daum C."/>
            <person name="Haridas S."/>
            <person name="He G."/>
            <person name="LaButti K."/>
            <person name="Lipzen A."/>
            <person name="Mondo S."/>
            <person name="Riley R."/>
            <person name="Salamov A."/>
            <person name="Simmons B.A."/>
            <person name="Magnuson J.K."/>
            <person name="Henrissat B."/>
            <person name="Mortensen U.H."/>
            <person name="Larsen T.O."/>
            <person name="Devries R.P."/>
            <person name="Grigoriev I.V."/>
            <person name="Machida M."/>
            <person name="Baker S.E."/>
            <person name="Andersen M.R."/>
        </authorList>
    </citation>
    <scope>NUCLEOTIDE SEQUENCE [LARGE SCALE GENOMIC DNA]</scope>
    <source>
        <strain evidence="2 3">CBS 117625</strain>
    </source>
</reference>
<dbReference type="GeneID" id="43638696"/>
<gene>
    <name evidence="2" type="ORF">BDV38DRAFT_245964</name>
</gene>
<protein>
    <recommendedName>
        <fullName evidence="1">PD-(D/E)XK nuclease-like domain-containing protein</fullName>
    </recommendedName>
</protein>
<dbReference type="AlphaFoldDB" id="A0A5N6SW06"/>
<dbReference type="RefSeq" id="XP_031914024.1">
    <property type="nucleotide sequence ID" value="XM_032054486.1"/>
</dbReference>
<organism evidence="2 3">
    <name type="scientific">Aspergillus pseudotamarii</name>
    <dbReference type="NCBI Taxonomy" id="132259"/>
    <lineage>
        <taxon>Eukaryota</taxon>
        <taxon>Fungi</taxon>
        <taxon>Dikarya</taxon>
        <taxon>Ascomycota</taxon>
        <taxon>Pezizomycotina</taxon>
        <taxon>Eurotiomycetes</taxon>
        <taxon>Eurotiomycetidae</taxon>
        <taxon>Eurotiales</taxon>
        <taxon>Aspergillaceae</taxon>
        <taxon>Aspergillus</taxon>
        <taxon>Aspergillus subgen. Circumdati</taxon>
    </lineage>
</organism>
<name>A0A5N6SW06_ASPPS</name>
<proteinExistence type="predicted"/>
<keyword evidence="3" id="KW-1185">Reference proteome</keyword>
<evidence type="ECO:0000313" key="2">
    <source>
        <dbReference type="EMBL" id="KAE8137961.1"/>
    </source>
</evidence>
<dbReference type="InterPro" id="IPR046797">
    <property type="entry name" value="PDDEXK_12"/>
</dbReference>